<keyword evidence="1" id="KW-0472">Membrane</keyword>
<dbReference type="EMBL" id="ADBJ01000026">
    <property type="protein sequence ID" value="EFA81077.1"/>
    <property type="molecule type" value="Genomic_DNA"/>
</dbReference>
<organism evidence="2 3">
    <name type="scientific">Heterostelium pallidum (strain ATCC 26659 / Pp 5 / PN500)</name>
    <name type="common">Cellular slime mold</name>
    <name type="synonym">Polysphondylium pallidum</name>
    <dbReference type="NCBI Taxonomy" id="670386"/>
    <lineage>
        <taxon>Eukaryota</taxon>
        <taxon>Amoebozoa</taxon>
        <taxon>Evosea</taxon>
        <taxon>Eumycetozoa</taxon>
        <taxon>Dictyostelia</taxon>
        <taxon>Acytosteliales</taxon>
        <taxon>Acytosteliaceae</taxon>
        <taxon>Heterostelium</taxon>
    </lineage>
</organism>
<feature type="transmembrane region" description="Helical" evidence="1">
    <location>
        <begin position="304"/>
        <end position="330"/>
    </location>
</feature>
<evidence type="ECO:0000313" key="2">
    <source>
        <dbReference type="EMBL" id="EFA81077.1"/>
    </source>
</evidence>
<dbReference type="Proteomes" id="UP000001396">
    <property type="component" value="Unassembled WGS sequence"/>
</dbReference>
<accession>D3BBP4</accession>
<comment type="caution">
    <text evidence="2">The sequence shown here is derived from an EMBL/GenBank/DDBJ whole genome shotgun (WGS) entry which is preliminary data.</text>
</comment>
<protein>
    <submittedName>
        <fullName evidence="2">Uncharacterized protein</fullName>
    </submittedName>
</protein>
<keyword evidence="1" id="KW-0812">Transmembrane</keyword>
<feature type="transmembrane region" description="Helical" evidence="1">
    <location>
        <begin position="9"/>
        <end position="26"/>
    </location>
</feature>
<gene>
    <name evidence="2" type="ORF">PPL_05913</name>
</gene>
<reference evidence="2 3" key="1">
    <citation type="journal article" date="2011" name="Genome Res.">
        <title>Phylogeny-wide analysis of social amoeba genomes highlights ancient origins for complex intercellular communication.</title>
        <authorList>
            <person name="Heidel A.J."/>
            <person name="Lawal H.M."/>
            <person name="Felder M."/>
            <person name="Schilde C."/>
            <person name="Helps N.R."/>
            <person name="Tunggal B."/>
            <person name="Rivero F."/>
            <person name="John U."/>
            <person name="Schleicher M."/>
            <person name="Eichinger L."/>
            <person name="Platzer M."/>
            <person name="Noegel A.A."/>
            <person name="Schaap P."/>
            <person name="Gloeckner G."/>
        </authorList>
    </citation>
    <scope>NUCLEOTIDE SEQUENCE [LARGE SCALE GENOMIC DNA]</scope>
    <source>
        <strain evidence="3">ATCC 26659 / Pp 5 / PN500</strain>
    </source>
</reference>
<sequence length="344" mass="39743">MALKRLSSYLRILAIILINVGLDLIWSNKRTCSSVGARTLEYDGRCTQSKVFRNEYFSLCNQNGAYVLANGGYVHIQNQSTGKRIDCDNPESRYKDGRIGSTTWFYKGESLPSNSFSTFATPMSVHENIQLKNYPTGSCHIISYNNGIYGKDNFMAIDHENGHCFKENGQYILMNCTVLSRYNDYNIIIKIIGPELSEISNALSDGNDMVENVDNLYHTKNELVFKEELELIFKSPQFYEILLVIIYTIWRRKQKHDNQLKDTKEKSLGILVILNSQTNHICPNIWAIPILVEFNPNYFGSWGYIISEFVSIVLCYILFLILTITSFYMTHINKEHREKKFKYA</sequence>
<dbReference type="InParanoid" id="D3BBP4"/>
<dbReference type="GeneID" id="31361397"/>
<name>D3BBP4_HETP5</name>
<keyword evidence="3" id="KW-1185">Reference proteome</keyword>
<dbReference type="AlphaFoldDB" id="D3BBP4"/>
<keyword evidence="1" id="KW-1133">Transmembrane helix</keyword>
<evidence type="ECO:0000256" key="1">
    <source>
        <dbReference type="SAM" id="Phobius"/>
    </source>
</evidence>
<dbReference type="RefSeq" id="XP_020433195.1">
    <property type="nucleotide sequence ID" value="XM_020576783.1"/>
</dbReference>
<evidence type="ECO:0000313" key="3">
    <source>
        <dbReference type="Proteomes" id="UP000001396"/>
    </source>
</evidence>
<proteinExistence type="predicted"/>